<dbReference type="RefSeq" id="WP_084237993.1">
    <property type="nucleotide sequence ID" value="NZ_FWXT01000001.1"/>
</dbReference>
<proteinExistence type="predicted"/>
<sequence length="113" mass="12671">MNKHLTFTIYLNNMNIGSMVLRAPGKYYKIAELLDVVPLAAEVDQFIRSVNAGAAPHSLFTLADLSSAAYEFELRFAGIVYLALRLKTGDSGKVLVFEWEGRFGDFRDGFKIF</sequence>
<name>A0A1W2AZV3_9SPHI</name>
<dbReference type="AlphaFoldDB" id="A0A1W2AZV3"/>
<evidence type="ECO:0000313" key="2">
    <source>
        <dbReference type="Proteomes" id="UP000192756"/>
    </source>
</evidence>
<dbReference type="EMBL" id="FWXT01000001">
    <property type="protein sequence ID" value="SMC66239.1"/>
    <property type="molecule type" value="Genomic_DNA"/>
</dbReference>
<reference evidence="2" key="1">
    <citation type="submission" date="2017-04" db="EMBL/GenBank/DDBJ databases">
        <authorList>
            <person name="Varghese N."/>
            <person name="Submissions S."/>
        </authorList>
    </citation>
    <scope>NUCLEOTIDE SEQUENCE [LARGE SCALE GENOMIC DNA]</scope>
    <source>
        <strain evidence="2">DSM 12126</strain>
    </source>
</reference>
<dbReference type="OrthoDB" id="9826214at2"/>
<keyword evidence="2" id="KW-1185">Reference proteome</keyword>
<protein>
    <submittedName>
        <fullName evidence="1">Uncharacterized protein</fullName>
    </submittedName>
</protein>
<dbReference type="STRING" id="151894.SAMN04488524_1803"/>
<accession>A0A1W2AZV3</accession>
<organism evidence="1 2">
    <name type="scientific">Pedobacter africanus</name>
    <dbReference type="NCBI Taxonomy" id="151894"/>
    <lineage>
        <taxon>Bacteria</taxon>
        <taxon>Pseudomonadati</taxon>
        <taxon>Bacteroidota</taxon>
        <taxon>Sphingobacteriia</taxon>
        <taxon>Sphingobacteriales</taxon>
        <taxon>Sphingobacteriaceae</taxon>
        <taxon>Pedobacter</taxon>
    </lineage>
</organism>
<gene>
    <name evidence="1" type="ORF">SAMN04488524_1803</name>
</gene>
<evidence type="ECO:0000313" key="1">
    <source>
        <dbReference type="EMBL" id="SMC66239.1"/>
    </source>
</evidence>
<dbReference type="Proteomes" id="UP000192756">
    <property type="component" value="Unassembled WGS sequence"/>
</dbReference>